<proteinExistence type="predicted"/>
<reference evidence="1 2" key="2">
    <citation type="journal article" date="2017" name="Nature">
        <title>The Apostasia genome and the evolution of orchids.</title>
        <authorList>
            <person name="Zhang G.Q."/>
            <person name="Liu K.W."/>
            <person name="Li Z."/>
            <person name="Lohaus R."/>
            <person name="Hsiao Y.Y."/>
            <person name="Niu S.C."/>
            <person name="Wang J.Y."/>
            <person name="Lin Y.C."/>
            <person name="Xu Q."/>
            <person name="Chen L.J."/>
            <person name="Yoshida K."/>
            <person name="Fujiwara S."/>
            <person name="Wang Z.W."/>
            <person name="Zhang Y.Q."/>
            <person name="Mitsuda N."/>
            <person name="Wang M."/>
            <person name="Liu G.H."/>
            <person name="Pecoraro L."/>
            <person name="Huang H.X."/>
            <person name="Xiao X.J."/>
            <person name="Lin M."/>
            <person name="Wu X.Y."/>
            <person name="Wu W.L."/>
            <person name="Chen Y.Y."/>
            <person name="Chang S.B."/>
            <person name="Sakamoto S."/>
            <person name="Ohme-Takagi M."/>
            <person name="Yagi M."/>
            <person name="Zeng S.J."/>
            <person name="Shen C.Y."/>
            <person name="Yeh C.M."/>
            <person name="Luo Y.B."/>
            <person name="Tsai W.C."/>
            <person name="Van de Peer Y."/>
            <person name="Liu Z.J."/>
        </authorList>
    </citation>
    <scope>NUCLEOTIDE SEQUENCE [LARGE SCALE GENOMIC DNA]</scope>
    <source>
        <tissue evidence="1">The whole plant</tissue>
    </source>
</reference>
<keyword evidence="2" id="KW-1185">Reference proteome</keyword>
<reference evidence="1 2" key="1">
    <citation type="journal article" date="2016" name="Sci. Rep.">
        <title>The Dendrobium catenatum Lindl. genome sequence provides insights into polysaccharide synthase, floral development and adaptive evolution.</title>
        <authorList>
            <person name="Zhang G.Q."/>
            <person name="Xu Q."/>
            <person name="Bian C."/>
            <person name="Tsai W.C."/>
            <person name="Yeh C.M."/>
            <person name="Liu K.W."/>
            <person name="Yoshida K."/>
            <person name="Zhang L.S."/>
            <person name="Chang S.B."/>
            <person name="Chen F."/>
            <person name="Shi Y."/>
            <person name="Su Y.Y."/>
            <person name="Zhang Y.Q."/>
            <person name="Chen L.J."/>
            <person name="Yin Y."/>
            <person name="Lin M."/>
            <person name="Huang H."/>
            <person name="Deng H."/>
            <person name="Wang Z.W."/>
            <person name="Zhu S.L."/>
            <person name="Zhao X."/>
            <person name="Deng C."/>
            <person name="Niu S.C."/>
            <person name="Huang J."/>
            <person name="Wang M."/>
            <person name="Liu G.H."/>
            <person name="Yang H.J."/>
            <person name="Xiao X.J."/>
            <person name="Hsiao Y.Y."/>
            <person name="Wu W.L."/>
            <person name="Chen Y.Y."/>
            <person name="Mitsuda N."/>
            <person name="Ohme-Takagi M."/>
            <person name="Luo Y.B."/>
            <person name="Van de Peer Y."/>
            <person name="Liu Z.J."/>
        </authorList>
    </citation>
    <scope>NUCLEOTIDE SEQUENCE [LARGE SCALE GENOMIC DNA]</scope>
    <source>
        <tissue evidence="1">The whole plant</tissue>
    </source>
</reference>
<dbReference type="EMBL" id="KZ502068">
    <property type="protein sequence ID" value="PKU84018.1"/>
    <property type="molecule type" value="Genomic_DNA"/>
</dbReference>
<organism evidence="1 2">
    <name type="scientific">Dendrobium catenatum</name>
    <dbReference type="NCBI Taxonomy" id="906689"/>
    <lineage>
        <taxon>Eukaryota</taxon>
        <taxon>Viridiplantae</taxon>
        <taxon>Streptophyta</taxon>
        <taxon>Embryophyta</taxon>
        <taxon>Tracheophyta</taxon>
        <taxon>Spermatophyta</taxon>
        <taxon>Magnoliopsida</taxon>
        <taxon>Liliopsida</taxon>
        <taxon>Asparagales</taxon>
        <taxon>Orchidaceae</taxon>
        <taxon>Epidendroideae</taxon>
        <taxon>Malaxideae</taxon>
        <taxon>Dendrobiinae</taxon>
        <taxon>Dendrobium</taxon>
    </lineage>
</organism>
<dbReference type="AlphaFoldDB" id="A0A2I0X7X4"/>
<dbReference type="Proteomes" id="UP000233837">
    <property type="component" value="Unassembled WGS sequence"/>
</dbReference>
<sequence>MERGMDLRGMSKGVLIGKEGKAILAGEVLILTEEGGTWKKGLGMNAEGRIGTIGEGHPHGEGEIMEDSYEMWEIRRFGN</sequence>
<evidence type="ECO:0000313" key="1">
    <source>
        <dbReference type="EMBL" id="PKU84018.1"/>
    </source>
</evidence>
<protein>
    <submittedName>
        <fullName evidence="1">Uncharacterized protein</fullName>
    </submittedName>
</protein>
<evidence type="ECO:0000313" key="2">
    <source>
        <dbReference type="Proteomes" id="UP000233837"/>
    </source>
</evidence>
<accession>A0A2I0X7X4</accession>
<name>A0A2I0X7X4_9ASPA</name>
<gene>
    <name evidence="1" type="ORF">MA16_Dca024034</name>
</gene>